<dbReference type="Gene3D" id="3.40.1190.20">
    <property type="match status" value="1"/>
</dbReference>
<gene>
    <name evidence="13" type="ORF">Cvel_27545</name>
</gene>
<organism evidence="13">
    <name type="scientific">Chromera velia CCMP2878</name>
    <dbReference type="NCBI Taxonomy" id="1169474"/>
    <lineage>
        <taxon>Eukaryota</taxon>
        <taxon>Sar</taxon>
        <taxon>Alveolata</taxon>
        <taxon>Colpodellida</taxon>
        <taxon>Chromeraceae</taxon>
        <taxon>Chromera</taxon>
    </lineage>
</organism>
<evidence type="ECO:0000256" key="9">
    <source>
        <dbReference type="ARBA" id="ARBA00022840"/>
    </source>
</evidence>
<dbReference type="GO" id="GO:0004417">
    <property type="term" value="F:hydroxyethylthiazole kinase activity"/>
    <property type="evidence" value="ECO:0007669"/>
    <property type="project" value="UniProtKB-EC"/>
</dbReference>
<keyword evidence="7" id="KW-0547">Nucleotide-binding</keyword>
<dbReference type="EMBL" id="CDMZ01002690">
    <property type="protein sequence ID" value="CEM43453.1"/>
    <property type="molecule type" value="Genomic_DNA"/>
</dbReference>
<evidence type="ECO:0000256" key="2">
    <source>
        <dbReference type="ARBA" id="ARBA00001946"/>
    </source>
</evidence>
<comment type="pathway">
    <text evidence="3">Cofactor biosynthesis; thiamine diphosphate biosynthesis; 4-methyl-5-(2-phosphoethyl)-thiazole from 5-(2-hydroxyethyl)-4-methylthiazole: step 1/1.</text>
</comment>
<evidence type="ECO:0000256" key="3">
    <source>
        <dbReference type="ARBA" id="ARBA00004868"/>
    </source>
</evidence>
<dbReference type="AlphaFoldDB" id="A0A0G4HHM5"/>
<dbReference type="EC" id="2.7.1.50" evidence="4"/>
<feature type="region of interest" description="Disordered" evidence="12">
    <location>
        <begin position="206"/>
        <end position="251"/>
    </location>
</feature>
<name>A0A0G4HHM5_9ALVE</name>
<dbReference type="UniPathway" id="UPA00060">
    <property type="reaction ID" value="UER00139"/>
</dbReference>
<evidence type="ECO:0000256" key="5">
    <source>
        <dbReference type="ARBA" id="ARBA00022679"/>
    </source>
</evidence>
<keyword evidence="9" id="KW-0067">ATP-binding</keyword>
<evidence type="ECO:0000313" key="13">
    <source>
        <dbReference type="EMBL" id="CEM43453.1"/>
    </source>
</evidence>
<evidence type="ECO:0000256" key="10">
    <source>
        <dbReference type="ARBA" id="ARBA00022842"/>
    </source>
</evidence>
<keyword evidence="11" id="KW-0784">Thiamine biosynthesis</keyword>
<dbReference type="GO" id="GO:0009228">
    <property type="term" value="P:thiamine biosynthetic process"/>
    <property type="evidence" value="ECO:0007669"/>
    <property type="project" value="UniProtKB-KW"/>
</dbReference>
<dbReference type="GO" id="GO:0009229">
    <property type="term" value="P:thiamine diphosphate biosynthetic process"/>
    <property type="evidence" value="ECO:0007669"/>
    <property type="project" value="UniProtKB-UniPathway"/>
</dbReference>
<dbReference type="GO" id="GO:0000287">
    <property type="term" value="F:magnesium ion binding"/>
    <property type="evidence" value="ECO:0007669"/>
    <property type="project" value="InterPro"/>
</dbReference>
<comment type="cofactor">
    <cofactor evidence="2">
        <name>Mg(2+)</name>
        <dbReference type="ChEBI" id="CHEBI:18420"/>
    </cofactor>
</comment>
<proteinExistence type="predicted"/>
<accession>A0A0G4HHM5</accession>
<evidence type="ECO:0000256" key="7">
    <source>
        <dbReference type="ARBA" id="ARBA00022741"/>
    </source>
</evidence>
<dbReference type="VEuPathDB" id="CryptoDB:Cvel_27545"/>
<feature type="compositionally biased region" description="Polar residues" evidence="12">
    <location>
        <begin position="228"/>
        <end position="241"/>
    </location>
</feature>
<dbReference type="InterPro" id="IPR000417">
    <property type="entry name" value="Hyethyz_kinase"/>
</dbReference>
<evidence type="ECO:0000256" key="11">
    <source>
        <dbReference type="ARBA" id="ARBA00022977"/>
    </source>
</evidence>
<evidence type="ECO:0000256" key="12">
    <source>
        <dbReference type="SAM" id="MobiDB-lite"/>
    </source>
</evidence>
<keyword evidence="6" id="KW-0479">Metal-binding</keyword>
<protein>
    <recommendedName>
        <fullName evidence="4">hydroxyethylthiazole kinase</fullName>
        <ecNumber evidence="4">2.7.1.50</ecNumber>
    </recommendedName>
</protein>
<keyword evidence="5" id="KW-0808">Transferase</keyword>
<evidence type="ECO:0000256" key="8">
    <source>
        <dbReference type="ARBA" id="ARBA00022777"/>
    </source>
</evidence>
<evidence type="ECO:0000256" key="6">
    <source>
        <dbReference type="ARBA" id="ARBA00022723"/>
    </source>
</evidence>
<comment type="catalytic activity">
    <reaction evidence="1">
        <text>5-(2-hydroxyethyl)-4-methylthiazole + ATP = 4-methyl-5-(2-phosphooxyethyl)-thiazole + ADP + H(+)</text>
        <dbReference type="Rhea" id="RHEA:24212"/>
        <dbReference type="ChEBI" id="CHEBI:15378"/>
        <dbReference type="ChEBI" id="CHEBI:17957"/>
        <dbReference type="ChEBI" id="CHEBI:30616"/>
        <dbReference type="ChEBI" id="CHEBI:58296"/>
        <dbReference type="ChEBI" id="CHEBI:456216"/>
        <dbReference type="EC" id="2.7.1.50"/>
    </reaction>
</comment>
<dbReference type="Pfam" id="PF02110">
    <property type="entry name" value="HK"/>
    <property type="match status" value="1"/>
</dbReference>
<evidence type="ECO:0000256" key="1">
    <source>
        <dbReference type="ARBA" id="ARBA00001771"/>
    </source>
</evidence>
<dbReference type="InterPro" id="IPR029056">
    <property type="entry name" value="Ribokinase-like"/>
</dbReference>
<evidence type="ECO:0000256" key="4">
    <source>
        <dbReference type="ARBA" id="ARBA00012129"/>
    </source>
</evidence>
<reference evidence="13" key="1">
    <citation type="submission" date="2014-11" db="EMBL/GenBank/DDBJ databases">
        <authorList>
            <person name="Otto D Thomas"/>
            <person name="Naeem Raeece"/>
        </authorList>
    </citation>
    <scope>NUCLEOTIDE SEQUENCE</scope>
</reference>
<keyword evidence="8" id="KW-0418">Kinase</keyword>
<sequence>MVSFPRIVRAVRERAPVVQCMANRLSALRVADTLLTSGSTPLLNDQPEELMAMAKKANAIFFNAVGQPKAVDALVNYRAQMLQHFSASGSSPEAAPPPLVVTPSLLWATEDRLDRFVDLMEGARPDVLRATYPDLKLIFDDVQKHLSGPEREGVGRAASAAAAAMASKEKDGDRAVEEVAAATAGVAAHFGCIVCAAGPIDVFAEPPSNSNSRSDNSSSSSTHEQDTQTDGNRSTTNTHAQTPPPVPPEGRLAKLSHVTETHQLARMAASSATVASLIAATAVCAPPAPPGSPFVADFFSSTMAAVALYSAAVREASRGGGGGPGSLSVQVPDALLRLSHKPDTVRADSVVWLRGTDGES</sequence>
<feature type="compositionally biased region" description="Low complexity" evidence="12">
    <location>
        <begin position="208"/>
        <end position="221"/>
    </location>
</feature>
<keyword evidence="10" id="KW-0460">Magnesium</keyword>
<dbReference type="GO" id="GO:0005524">
    <property type="term" value="F:ATP binding"/>
    <property type="evidence" value="ECO:0007669"/>
    <property type="project" value="UniProtKB-KW"/>
</dbReference>